<dbReference type="GO" id="GO:0030246">
    <property type="term" value="F:carbohydrate binding"/>
    <property type="evidence" value="ECO:0007669"/>
    <property type="project" value="UniProtKB-KW"/>
</dbReference>
<keyword evidence="2" id="KW-0723">Serine/threonine-protein kinase</keyword>
<dbReference type="GO" id="GO:0008889">
    <property type="term" value="F:glycerophosphodiester phosphodiesterase activity"/>
    <property type="evidence" value="ECO:0007669"/>
    <property type="project" value="UniProtKB-EC"/>
</dbReference>
<sequence>MRKKAKYNVNAEIFLNNSDFPTPKRYSYSQLQKITKSFVVKLGQGGFGTVYKGSLSNGNLVAVKVLSETKDNGDDFINEVASVSRTSHVNVVNLVGFCLEGRRRALIYEFMSNGSLEKFIYSQGSSGISQLGWEKLHQIAIGIARGLEYLH</sequence>
<dbReference type="InterPro" id="IPR011009">
    <property type="entry name" value="Kinase-like_dom_sf"/>
</dbReference>
<dbReference type="FunFam" id="3.30.200.20:FF:000178">
    <property type="entry name" value="serine/threonine-protein kinase PBS1-like"/>
    <property type="match status" value="1"/>
</dbReference>
<feature type="binding site" evidence="11">
    <location>
        <position position="64"/>
    </location>
    <ligand>
        <name>ATP</name>
        <dbReference type="ChEBI" id="CHEBI:30616"/>
    </ligand>
</feature>
<dbReference type="EMBL" id="CM007906">
    <property type="protein sequence ID" value="OTF86542.1"/>
    <property type="molecule type" value="Genomic_DNA"/>
</dbReference>
<keyword evidence="9" id="KW-0472">Membrane</keyword>
<dbReference type="InterPro" id="IPR017441">
    <property type="entry name" value="Protein_kinase_ATP_BS"/>
</dbReference>
<dbReference type="InParanoid" id="A0A251RQB0"/>
<evidence type="ECO:0000256" key="11">
    <source>
        <dbReference type="PROSITE-ProRule" id="PRU10141"/>
    </source>
</evidence>
<keyword evidence="15" id="KW-1185">Reference proteome</keyword>
<keyword evidence="6 11" id="KW-0547">Nucleotide-binding</keyword>
<dbReference type="Gramene" id="mRNA:HanXRQr2_Chr17g0803981">
    <property type="protein sequence ID" value="CDS:HanXRQr2_Chr17g0803981.1"/>
    <property type="gene ID" value="HanXRQr2_Chr17g0803981"/>
</dbReference>
<dbReference type="EMBL" id="MNCJ02000332">
    <property type="protein sequence ID" value="KAF5755545.1"/>
    <property type="molecule type" value="Genomic_DNA"/>
</dbReference>
<evidence type="ECO:0000313" key="14">
    <source>
        <dbReference type="EMBL" id="OTF86542.1"/>
    </source>
</evidence>
<keyword evidence="4" id="KW-0812">Transmembrane</keyword>
<dbReference type="PROSITE" id="PS50011">
    <property type="entry name" value="PROTEIN_KINASE_DOM"/>
    <property type="match status" value="1"/>
</dbReference>
<reference evidence="13 15" key="1">
    <citation type="journal article" date="2017" name="Nature">
        <title>The sunflower genome provides insights into oil metabolism, flowering and Asterid evolution.</title>
        <authorList>
            <person name="Badouin H."/>
            <person name="Gouzy J."/>
            <person name="Grassa C.J."/>
            <person name="Murat F."/>
            <person name="Staton S.E."/>
            <person name="Cottret L."/>
            <person name="Lelandais-Briere C."/>
            <person name="Owens G.L."/>
            <person name="Carrere S."/>
            <person name="Mayjonade B."/>
            <person name="Legrand L."/>
            <person name="Gill N."/>
            <person name="Kane N.C."/>
            <person name="Bowers J.E."/>
            <person name="Hubner S."/>
            <person name="Bellec A."/>
            <person name="Berard A."/>
            <person name="Berges H."/>
            <person name="Blanchet N."/>
            <person name="Boniface M.C."/>
            <person name="Brunel D."/>
            <person name="Catrice O."/>
            <person name="Chaidir N."/>
            <person name="Claudel C."/>
            <person name="Donnadieu C."/>
            <person name="Faraut T."/>
            <person name="Fievet G."/>
            <person name="Helmstetter N."/>
            <person name="King M."/>
            <person name="Knapp S.J."/>
            <person name="Lai Z."/>
            <person name="Le Paslier M.C."/>
            <person name="Lippi Y."/>
            <person name="Lorenzon L."/>
            <person name="Mandel J.R."/>
            <person name="Marage G."/>
            <person name="Marchand G."/>
            <person name="Marquand E."/>
            <person name="Bret-Mestries E."/>
            <person name="Morien E."/>
            <person name="Nambeesan S."/>
            <person name="Nguyen T."/>
            <person name="Pegot-Espagnet P."/>
            <person name="Pouilly N."/>
            <person name="Raftis F."/>
            <person name="Sallet E."/>
            <person name="Schiex T."/>
            <person name="Thomas J."/>
            <person name="Vandecasteele C."/>
            <person name="Vares D."/>
            <person name="Vear F."/>
            <person name="Vautrin S."/>
            <person name="Crespi M."/>
            <person name="Mangin B."/>
            <person name="Burke J.M."/>
            <person name="Salse J."/>
            <person name="Munos S."/>
            <person name="Vincourt P."/>
            <person name="Rieseberg L.H."/>
            <person name="Langlade N.B."/>
        </authorList>
    </citation>
    <scope>NUCLEOTIDE SEQUENCE [LARGE SCALE GENOMIC DNA]</scope>
    <source>
        <strain evidence="15">cv. SF193</strain>
        <tissue evidence="13">Leaves</tissue>
    </source>
</reference>
<dbReference type="Pfam" id="PF07714">
    <property type="entry name" value="PK_Tyr_Ser-Thr"/>
    <property type="match status" value="1"/>
</dbReference>
<dbReference type="GO" id="GO:0005524">
    <property type="term" value="F:ATP binding"/>
    <property type="evidence" value="ECO:0007669"/>
    <property type="project" value="UniProtKB-UniRule"/>
</dbReference>
<dbReference type="AlphaFoldDB" id="A0A251RQB0"/>
<name>A0A251RQB0_HELAN</name>
<dbReference type="InterPro" id="IPR000719">
    <property type="entry name" value="Prot_kinase_dom"/>
</dbReference>
<keyword evidence="3" id="KW-0808">Transferase</keyword>
<evidence type="ECO:0000256" key="9">
    <source>
        <dbReference type="ARBA" id="ARBA00023136"/>
    </source>
</evidence>
<keyword evidence="10" id="KW-0325">Glycoprotein</keyword>
<dbReference type="OMA" id="FIFIERE"/>
<evidence type="ECO:0000256" key="8">
    <source>
        <dbReference type="ARBA" id="ARBA00022989"/>
    </source>
</evidence>
<dbReference type="PROSITE" id="PS00107">
    <property type="entry name" value="PROTEIN_KINASE_ATP"/>
    <property type="match status" value="1"/>
</dbReference>
<dbReference type="PANTHER" id="PTHR27009">
    <property type="entry name" value="RUST RESISTANCE KINASE LR10-RELATED"/>
    <property type="match status" value="1"/>
</dbReference>
<dbReference type="GO" id="GO:0004713">
    <property type="term" value="F:protein tyrosine kinase activity"/>
    <property type="evidence" value="ECO:0007669"/>
    <property type="project" value="InterPro"/>
</dbReference>
<dbReference type="InterPro" id="IPR045874">
    <property type="entry name" value="LRK10/LRL21-25-like"/>
</dbReference>
<evidence type="ECO:0000313" key="13">
    <source>
        <dbReference type="EMBL" id="KAF5755545.1"/>
    </source>
</evidence>
<reference evidence="14" key="2">
    <citation type="submission" date="2017-02" db="EMBL/GenBank/DDBJ databases">
        <title>Sunflower complete genome.</title>
        <authorList>
            <person name="Langlade N."/>
            <person name="Munos S."/>
        </authorList>
    </citation>
    <scope>NUCLEOTIDE SEQUENCE [LARGE SCALE GENOMIC DNA]</scope>
    <source>
        <tissue evidence="14">Leaves</tissue>
    </source>
</reference>
<evidence type="ECO:0000256" key="3">
    <source>
        <dbReference type="ARBA" id="ARBA00022679"/>
    </source>
</evidence>
<dbReference type="EC" id="3.1.4.46" evidence="13"/>
<protein>
    <submittedName>
        <fullName evidence="13">Glycerophosphodiester phosphodiesterase, protein kinase RLK-Pelle-LRK10L-2 family</fullName>
        <ecNumber evidence="13">3.1.4.46</ecNumber>
    </submittedName>
    <submittedName>
        <fullName evidence="14">Putative concanavalin A-like lectin/glucanase domain-containing protein</fullName>
    </submittedName>
</protein>
<feature type="domain" description="Protein kinase" evidence="12">
    <location>
        <begin position="36"/>
        <end position="151"/>
    </location>
</feature>
<keyword evidence="5" id="KW-0732">Signal</keyword>
<evidence type="ECO:0000256" key="4">
    <source>
        <dbReference type="ARBA" id="ARBA00022692"/>
    </source>
</evidence>
<keyword evidence="14" id="KW-0430">Lectin</keyword>
<dbReference type="Gene3D" id="3.30.200.20">
    <property type="entry name" value="Phosphorylase Kinase, domain 1"/>
    <property type="match status" value="1"/>
</dbReference>
<dbReference type="GO" id="GO:0004674">
    <property type="term" value="F:protein serine/threonine kinase activity"/>
    <property type="evidence" value="ECO:0007669"/>
    <property type="project" value="UniProtKB-KW"/>
</dbReference>
<accession>A0A251RQB0</accession>
<dbReference type="SMART" id="SM00219">
    <property type="entry name" value="TyrKc"/>
    <property type="match status" value="1"/>
</dbReference>
<dbReference type="InterPro" id="IPR001245">
    <property type="entry name" value="Ser-Thr/Tyr_kinase_cat_dom"/>
</dbReference>
<comment type="subcellular location">
    <subcellularLocation>
        <location evidence="1">Membrane</location>
        <topology evidence="1">Single-pass type I membrane protein</topology>
    </subcellularLocation>
</comment>
<evidence type="ECO:0000256" key="10">
    <source>
        <dbReference type="ARBA" id="ARBA00023180"/>
    </source>
</evidence>
<keyword evidence="7 11" id="KW-0067">ATP-binding</keyword>
<dbReference type="GO" id="GO:0016020">
    <property type="term" value="C:membrane"/>
    <property type="evidence" value="ECO:0007669"/>
    <property type="project" value="UniProtKB-SubCell"/>
</dbReference>
<evidence type="ECO:0000259" key="12">
    <source>
        <dbReference type="PROSITE" id="PS50011"/>
    </source>
</evidence>
<organism evidence="14 15">
    <name type="scientific">Helianthus annuus</name>
    <name type="common">Common sunflower</name>
    <dbReference type="NCBI Taxonomy" id="4232"/>
    <lineage>
        <taxon>Eukaryota</taxon>
        <taxon>Viridiplantae</taxon>
        <taxon>Streptophyta</taxon>
        <taxon>Embryophyta</taxon>
        <taxon>Tracheophyta</taxon>
        <taxon>Spermatophyta</taxon>
        <taxon>Magnoliopsida</taxon>
        <taxon>eudicotyledons</taxon>
        <taxon>Gunneridae</taxon>
        <taxon>Pentapetalae</taxon>
        <taxon>asterids</taxon>
        <taxon>campanulids</taxon>
        <taxon>Asterales</taxon>
        <taxon>Asteraceae</taxon>
        <taxon>Asteroideae</taxon>
        <taxon>Heliantheae alliance</taxon>
        <taxon>Heliantheae</taxon>
        <taxon>Helianthus</taxon>
    </lineage>
</organism>
<dbReference type="SUPFAM" id="SSF56112">
    <property type="entry name" value="Protein kinase-like (PK-like)"/>
    <property type="match status" value="1"/>
</dbReference>
<evidence type="ECO:0000256" key="7">
    <source>
        <dbReference type="ARBA" id="ARBA00022840"/>
    </source>
</evidence>
<keyword evidence="8" id="KW-1133">Transmembrane helix</keyword>
<reference evidence="13" key="3">
    <citation type="submission" date="2020-06" db="EMBL/GenBank/DDBJ databases">
        <title>Helianthus annuus Genome sequencing and assembly Release 2.</title>
        <authorList>
            <person name="Gouzy J."/>
            <person name="Langlade N."/>
            <person name="Munos S."/>
        </authorList>
    </citation>
    <scope>NUCLEOTIDE SEQUENCE</scope>
    <source>
        <tissue evidence="13">Leaves</tissue>
    </source>
</reference>
<gene>
    <name evidence="14" type="ORF">HannXRQ_Chr17g0551891</name>
    <name evidence="13" type="ORF">HanXRQr2_Chr17g0803981</name>
</gene>
<keyword evidence="13" id="KW-0418">Kinase</keyword>
<keyword evidence="13" id="KW-0378">Hydrolase</keyword>
<proteinExistence type="predicted"/>
<evidence type="ECO:0000313" key="15">
    <source>
        <dbReference type="Proteomes" id="UP000215914"/>
    </source>
</evidence>
<evidence type="ECO:0000256" key="5">
    <source>
        <dbReference type="ARBA" id="ARBA00022729"/>
    </source>
</evidence>
<dbReference type="Gene3D" id="1.10.510.10">
    <property type="entry name" value="Transferase(Phosphotransferase) domain 1"/>
    <property type="match status" value="1"/>
</dbReference>
<evidence type="ECO:0000256" key="6">
    <source>
        <dbReference type="ARBA" id="ARBA00022741"/>
    </source>
</evidence>
<dbReference type="Proteomes" id="UP000215914">
    <property type="component" value="Chromosome 17"/>
</dbReference>
<evidence type="ECO:0000256" key="1">
    <source>
        <dbReference type="ARBA" id="ARBA00004479"/>
    </source>
</evidence>
<dbReference type="InterPro" id="IPR020635">
    <property type="entry name" value="Tyr_kinase_cat_dom"/>
</dbReference>
<evidence type="ECO:0000256" key="2">
    <source>
        <dbReference type="ARBA" id="ARBA00022527"/>
    </source>
</evidence>